<evidence type="ECO:0000256" key="1">
    <source>
        <dbReference type="SAM" id="MobiDB-lite"/>
    </source>
</evidence>
<dbReference type="RefSeq" id="WP_133362381.1">
    <property type="nucleotide sequence ID" value="NZ_CP037940.1"/>
</dbReference>
<sequence length="234" mass="26685">MTLFNLNGLNPHGSIHIDPEGNLRDSIMNDDFVQSKTRFENFDALLDFMNLSQEDFVQAVNAENHLYDDTIADITEFPTLRRFVGSAVATYTKTQLQDALSGVKDDLKNTLKDINIPGFPFNMTNQDPETAANYENSTTSELHEDLSGLYDDLEALDDEIAEHEVALADMQTQRESLVEHIEEMRTQLDQRQDESSTDATDADEALTTLRRQFAKGKIDEAEYRRRRDILTEDK</sequence>
<keyword evidence="3" id="KW-1185">Reference proteome</keyword>
<organism evidence="2 3">
    <name type="scientific">Periweissella cryptocerci</name>
    <dbReference type="NCBI Taxonomy" id="2506420"/>
    <lineage>
        <taxon>Bacteria</taxon>
        <taxon>Bacillati</taxon>
        <taxon>Bacillota</taxon>
        <taxon>Bacilli</taxon>
        <taxon>Lactobacillales</taxon>
        <taxon>Lactobacillaceae</taxon>
        <taxon>Periweissella</taxon>
    </lineage>
</organism>
<proteinExistence type="predicted"/>
<feature type="region of interest" description="Disordered" evidence="1">
    <location>
        <begin position="187"/>
        <end position="206"/>
    </location>
</feature>
<dbReference type="Proteomes" id="UP000292886">
    <property type="component" value="Chromosome"/>
</dbReference>
<accession>A0A4P6YRQ2</accession>
<reference evidence="3" key="1">
    <citation type="submission" date="2019-03" db="EMBL/GenBank/DDBJ databases">
        <title>Weissella sp. 26KH-42 Genome sequencing.</title>
        <authorList>
            <person name="Heo J."/>
            <person name="Kim S.-J."/>
            <person name="Kim J.-S."/>
            <person name="Hong S.-B."/>
            <person name="Kwon S.-W."/>
        </authorList>
    </citation>
    <scope>NUCLEOTIDE SEQUENCE [LARGE SCALE GENOMIC DNA]</scope>
    <source>
        <strain evidence="3">26KH-42</strain>
    </source>
</reference>
<name>A0A4P6YRQ2_9LACO</name>
<dbReference type="AlphaFoldDB" id="A0A4P6YRQ2"/>
<evidence type="ECO:0000313" key="2">
    <source>
        <dbReference type="EMBL" id="QBO35301.1"/>
    </source>
</evidence>
<dbReference type="KEGG" id="wei:EQG49_01890"/>
<protein>
    <recommendedName>
        <fullName evidence="4">SHOCT domain-containing protein</fullName>
    </recommendedName>
</protein>
<gene>
    <name evidence="2" type="ORF">EQG49_01890</name>
</gene>
<evidence type="ECO:0008006" key="4">
    <source>
        <dbReference type="Google" id="ProtNLM"/>
    </source>
</evidence>
<evidence type="ECO:0000313" key="3">
    <source>
        <dbReference type="Proteomes" id="UP000292886"/>
    </source>
</evidence>
<dbReference type="EMBL" id="CP037940">
    <property type="protein sequence ID" value="QBO35301.1"/>
    <property type="molecule type" value="Genomic_DNA"/>
</dbReference>